<dbReference type="OMA" id="HYEDIGR"/>
<dbReference type="InParanoid" id="G4TG43"/>
<dbReference type="eggNOG" id="KOG4177">
    <property type="taxonomic scope" value="Eukaryota"/>
</dbReference>
<dbReference type="InterPro" id="IPR036770">
    <property type="entry name" value="Ankyrin_rpt-contain_sf"/>
</dbReference>
<evidence type="ECO:0000256" key="1">
    <source>
        <dbReference type="ARBA" id="ARBA00022723"/>
    </source>
</evidence>
<dbReference type="Proteomes" id="UP000007148">
    <property type="component" value="Unassembled WGS sequence"/>
</dbReference>
<dbReference type="SUPFAM" id="SSF144232">
    <property type="entry name" value="HIT/MYND zinc finger-like"/>
    <property type="match status" value="1"/>
</dbReference>
<gene>
    <name evidence="9" type="ORF">PIIN_04218</name>
</gene>
<dbReference type="STRING" id="1109443.G4TG43"/>
<sequence>MSARRMPLPIDPEAYLRQPENRISIKPPFVVSPELSRLLKRPGLLKGKDGERVRGIYQEGAFFFSPVRDLSIFGTYCAFGLFDAAVKEYHATKPDLTATETAYQWGYVSITASRSWYMTNAQPLSVLSAHAKVLEFLVSQGAPIDLPDIAGLTALHHVAMNNYRGEVLKFLLENGANPNARDRYGCSPIFDAMKHGQAEAFDMCLQYGADLDLRENDGYTARRLAKMAGPTIDAVVQRHLRKKEGKPAHLEDKNRCTHCGSDGCRNQCSRCKTARYCNSDCQAKHWKAGHKHTCIPFDDSATSLVFTPTYDTIEELKNAVSYANHNALLRNYLGHDQDGESKRKAKITTKEKALGPKYKTKDGIYNYPPPSLLGRPIIIKVQVPARVSLGHNWPQEMLVYNKTRDLFCRIIDVDQPQAYAKLDAVIRQKGAAGGLKGYFIAEMESNTALKIKVGDILGEQPW</sequence>
<name>G4TG43_SERID</name>
<dbReference type="InterPro" id="IPR002110">
    <property type="entry name" value="Ankyrin_rpt"/>
</dbReference>
<evidence type="ECO:0000259" key="8">
    <source>
        <dbReference type="PROSITE" id="PS50865"/>
    </source>
</evidence>
<keyword evidence="3 7" id="KW-0863">Zinc-finger</keyword>
<dbReference type="PROSITE" id="PS50865">
    <property type="entry name" value="ZF_MYND_2"/>
    <property type="match status" value="1"/>
</dbReference>
<dbReference type="PROSITE" id="PS01360">
    <property type="entry name" value="ZF_MYND_1"/>
    <property type="match status" value="1"/>
</dbReference>
<dbReference type="PANTHER" id="PTHR24171:SF9">
    <property type="entry name" value="ANKYRIN REPEAT DOMAIN-CONTAINING PROTEIN 39"/>
    <property type="match status" value="1"/>
</dbReference>
<protein>
    <recommendedName>
        <fullName evidence="8">MYND-type domain-containing protein</fullName>
    </recommendedName>
</protein>
<dbReference type="Pfam" id="PF12796">
    <property type="entry name" value="Ank_2"/>
    <property type="match status" value="1"/>
</dbReference>
<dbReference type="EMBL" id="CAFZ01000077">
    <property type="protein sequence ID" value="CCA70279.1"/>
    <property type="molecule type" value="Genomic_DNA"/>
</dbReference>
<comment type="caution">
    <text evidence="9">The sequence shown here is derived from an EMBL/GenBank/DDBJ whole genome shotgun (WGS) entry which is preliminary data.</text>
</comment>
<dbReference type="OrthoDB" id="194358at2759"/>
<evidence type="ECO:0000256" key="7">
    <source>
        <dbReference type="PROSITE-ProRule" id="PRU00134"/>
    </source>
</evidence>
<dbReference type="AlphaFoldDB" id="G4TG43"/>
<dbReference type="Pfam" id="PF01753">
    <property type="entry name" value="zf-MYND"/>
    <property type="match status" value="1"/>
</dbReference>
<keyword evidence="10" id="KW-1185">Reference proteome</keyword>
<evidence type="ECO:0000256" key="6">
    <source>
        <dbReference type="PROSITE-ProRule" id="PRU00023"/>
    </source>
</evidence>
<dbReference type="HOGENOM" id="CLU_053726_0_0_1"/>
<dbReference type="PANTHER" id="PTHR24171">
    <property type="entry name" value="ANKYRIN REPEAT DOMAIN-CONTAINING PROTEIN 39-RELATED"/>
    <property type="match status" value="1"/>
</dbReference>
<evidence type="ECO:0000256" key="3">
    <source>
        <dbReference type="ARBA" id="ARBA00022771"/>
    </source>
</evidence>
<dbReference type="PROSITE" id="PS50297">
    <property type="entry name" value="ANK_REP_REGION"/>
    <property type="match status" value="1"/>
</dbReference>
<evidence type="ECO:0000256" key="2">
    <source>
        <dbReference type="ARBA" id="ARBA00022737"/>
    </source>
</evidence>
<keyword evidence="1" id="KW-0479">Metal-binding</keyword>
<dbReference type="PROSITE" id="PS50088">
    <property type="entry name" value="ANK_REPEAT"/>
    <property type="match status" value="2"/>
</dbReference>
<feature type="repeat" description="ANK" evidence="6">
    <location>
        <begin position="184"/>
        <end position="216"/>
    </location>
</feature>
<reference evidence="9 10" key="1">
    <citation type="journal article" date="2011" name="PLoS Pathog.">
        <title>Endophytic Life Strategies Decoded by Genome and Transcriptome Analyses of the Mutualistic Root Symbiont Piriformospora indica.</title>
        <authorList>
            <person name="Zuccaro A."/>
            <person name="Lahrmann U."/>
            <person name="Guldener U."/>
            <person name="Langen G."/>
            <person name="Pfiffi S."/>
            <person name="Biedenkopf D."/>
            <person name="Wong P."/>
            <person name="Samans B."/>
            <person name="Grimm C."/>
            <person name="Basiewicz M."/>
            <person name="Murat C."/>
            <person name="Martin F."/>
            <person name="Kogel K.H."/>
        </authorList>
    </citation>
    <scope>NUCLEOTIDE SEQUENCE [LARGE SCALE GENOMIC DNA]</scope>
    <source>
        <strain evidence="9 10">DSM 11827</strain>
    </source>
</reference>
<keyword evidence="4" id="KW-0862">Zinc</keyword>
<feature type="domain" description="MYND-type" evidence="8">
    <location>
        <begin position="256"/>
        <end position="294"/>
    </location>
</feature>
<dbReference type="GO" id="GO:0008270">
    <property type="term" value="F:zinc ion binding"/>
    <property type="evidence" value="ECO:0007669"/>
    <property type="project" value="UniProtKB-KW"/>
</dbReference>
<dbReference type="InterPro" id="IPR002893">
    <property type="entry name" value="Znf_MYND"/>
</dbReference>
<keyword evidence="5 6" id="KW-0040">ANK repeat</keyword>
<evidence type="ECO:0000313" key="10">
    <source>
        <dbReference type="Proteomes" id="UP000007148"/>
    </source>
</evidence>
<feature type="repeat" description="ANK" evidence="6">
    <location>
        <begin position="150"/>
        <end position="183"/>
    </location>
</feature>
<organism evidence="9 10">
    <name type="scientific">Serendipita indica (strain DSM 11827)</name>
    <name type="common">Root endophyte fungus</name>
    <name type="synonym">Piriformospora indica</name>
    <dbReference type="NCBI Taxonomy" id="1109443"/>
    <lineage>
        <taxon>Eukaryota</taxon>
        <taxon>Fungi</taxon>
        <taxon>Dikarya</taxon>
        <taxon>Basidiomycota</taxon>
        <taxon>Agaricomycotina</taxon>
        <taxon>Agaricomycetes</taxon>
        <taxon>Sebacinales</taxon>
        <taxon>Serendipitaceae</taxon>
        <taxon>Serendipita</taxon>
    </lineage>
</organism>
<evidence type="ECO:0000256" key="5">
    <source>
        <dbReference type="ARBA" id="ARBA00023043"/>
    </source>
</evidence>
<evidence type="ECO:0000313" key="9">
    <source>
        <dbReference type="EMBL" id="CCA70279.1"/>
    </source>
</evidence>
<keyword evidence="2" id="KW-0677">Repeat</keyword>
<evidence type="ECO:0000256" key="4">
    <source>
        <dbReference type="ARBA" id="ARBA00022833"/>
    </source>
</evidence>
<accession>G4TG43</accession>
<dbReference type="SMART" id="SM00248">
    <property type="entry name" value="ANK"/>
    <property type="match status" value="3"/>
</dbReference>
<proteinExistence type="predicted"/>
<dbReference type="Gene3D" id="1.25.40.20">
    <property type="entry name" value="Ankyrin repeat-containing domain"/>
    <property type="match status" value="1"/>
</dbReference>
<dbReference type="Gene3D" id="6.10.140.2220">
    <property type="match status" value="1"/>
</dbReference>
<dbReference type="SUPFAM" id="SSF48403">
    <property type="entry name" value="Ankyrin repeat"/>
    <property type="match status" value="1"/>
</dbReference>